<dbReference type="InterPro" id="IPR046794">
    <property type="entry name" value="Apc1_MidN"/>
</dbReference>
<dbReference type="InterPro" id="IPR048971">
    <property type="entry name" value="Apc1_3rd"/>
</dbReference>
<feature type="compositionally biased region" description="Gly residues" evidence="6">
    <location>
        <begin position="1881"/>
        <end position="1897"/>
    </location>
</feature>
<evidence type="ECO:0000256" key="6">
    <source>
        <dbReference type="SAM" id="MobiDB-lite"/>
    </source>
</evidence>
<dbReference type="InterPro" id="IPR002015">
    <property type="entry name" value="Proteasome/cyclosome_rpt"/>
</dbReference>
<feature type="region of interest" description="Disordered" evidence="6">
    <location>
        <begin position="1942"/>
        <end position="1967"/>
    </location>
</feature>
<dbReference type="GO" id="GO:0007091">
    <property type="term" value="P:metaphase/anaphase transition of mitotic cell cycle"/>
    <property type="evidence" value="ECO:0007669"/>
    <property type="project" value="TreeGrafter"/>
</dbReference>
<feature type="region of interest" description="Disordered" evidence="6">
    <location>
        <begin position="1987"/>
        <end position="2006"/>
    </location>
</feature>
<feature type="compositionally biased region" description="Polar residues" evidence="6">
    <location>
        <begin position="2080"/>
        <end position="2094"/>
    </location>
</feature>
<sequence length="2129" mass="236833">MQLSILGQYIPFGLEAEAAAHDKLPTPPGTPPSAPGEPQSDDAFTRTTRGNIALPRYELFPPTHDGILTETPDTQESNHSSPNSAMYTTAGRTSKSPRGYDVEVFVRGAKVTWTQGGVLRKVLDFSSENETIQQTLFAWFIVNKSTHTKPSVDQEREDGREEDNDADDFDLQQQTSRSPGADRQGKQQALVIILKETARVYFASGESHSVHLPFEVHRVWPMDLGLLMERRTQPEEDLESSMEGEGLARFYMIMDPFNEFQVVTLYRLPQQIEPSISLSQEDTPRIRHLSGTVGNIFNTCVFLSHRDVRDRTVVTFDLVLKRHRIWRYASSMPSALPFSKLQTHETVQDSMAMDIDLDADLQMRTDTYLFEIESNIQEASPNSTIFSAHALDGSTVICILDQVAEQLLCYQIIADQVTVHLWSTPAVSAIAVEATRTNQRDVLKLTADGSMQLWTGYGTDFVPCQADTDAYFQKQKGGTGNSFNSSARDYLLGSLKAKGPLFKPSNRVIEFRDAVEDRVSLVLNDATILRTRLDFTVRSSLVQECLDAITFALPVDLLWDFKHRFLRLQFSKEPQYNTVPATDEWGNFATTLLSYCDPSLPKKPATTESDWDFLLNSEVHRKLRHHPSLRGDSAMTVESTRCPYTELLLQAQRLAAIHFRGPSTRQSLRLDAFYKYILVALHLIQEDRSVNLAISYEGDLRPLLALLAHMVHWKSWVDHYARRDFSRHTTMELPAVEVFMEGATIPLEIFEFKPPDIYRWVSDMVSQPQGVEPFPTLNSLSIHRDPEQALLPRIASPPCEQTRKVVRFFTALMEGPNGDQSAVRALVDETFTSMQLDQLPFGLSTPLREALWKCRRNPPPDLNSNGLSLIGRNDLAELKSDQAPGYYMRLPSQVKKDESTKRQDIHSLCEDVVQQDGEKELEITGTEITDSEITDLRFGADRRVSEAQHMLQSSVVLKIKPKDEPDLNEDDLKASHQEALRKLAQRTMALPVGRAILTFGTVSQIVDQHCPIPPIMLSAKLLPTYGVTDLDGALLGEHTLDWPNFHNGVAAGLRFSSNSTGVKSSWITFNKPQVLDCNHAGFLFALGLTGHLRLLVRQQVFHYLSINHEMTAAGLLLGLACAHRGTMNPAITRILSLHVPALLQTQGSELSLTALTQVVCVLGIGLLYMGTANRRMAEGTLAEIGANSGGIMDPGQGLQECHSVAAGFALGFITLGQGDNPMGLRDMKIVDVLVSYMPGSTDKNHGVKSLGTDSNPQSSGIDQTSAGATVAMGLMYLKTNNRSIAAKLSVPETQFLLDYVNPYLLMLRVICRAIVLWDSIVPTRAWILSQIPDYLKDVRTGGPPHTESGPQSYYSIIAGACFALGLRFAGSGNEAAYACILSHMDKFLDLGRASRGGSYEDSITKSMIRTCLDVTTLATSMVIAGSGRVDFQRRLRKLHQRTKGDTSYGSHMAYHMALGLLFLGGGGYTLGTSNRCVGALLCSLYPRLPNDPMDNRSHLQAFRHLWVLAVEPRCLVTRDARTGACCPVPVRVHLKAAYCQSQVQMNLDRKNSIDASQDSFRSVRPREGGTQLSGLNVRAIEESGSAALFSTSVLEMMTPCLLPELSTISQIEIQGPRYWPIMLDLSSEQEDYSRIWSILRARSISVMRHTGHLSYTEDPLGMRGILARPFPKILLGEEHREITEAAGSRKRKMERIERAEIRERRRQRGGNGASPSIGSSSSSSHSSPGTLVRQHALWRPQEQDQEQEQERRSASYGDDFWLTFLQDPQVASFASYLCRVQRGDRGAGDDVLAREEAKAVYFTNVLYECLTMDKVEALGVHVWLYDISNRLETLDELTWRTLWELRILTKYYETQVKRHLLSELESSTGLSDANTVAGVSRGLGPGSSSTRGGGGGSSSSRRQADSGMRMAMATKMMEDDGSETLVKISRVSELFSRISKRVGQAMDSGGAGRREHVHQQQQPHQEQWSLDRTAEFYFANGVFPSLDKGKNSKAGGGSVSSSSSLSEAGATLLSRTDWFKVWLERNDIPGPDMIRSIKKAMDKTRDIWDLDRLSVAPTLDSETETCLQDEQQQQQQQQQPLKTGLSSVKSARSATQKDKRQGRSKLAQQVFSVAFPGISLDVLDYLESG</sequence>
<evidence type="ECO:0008006" key="13">
    <source>
        <dbReference type="Google" id="ProtNLM"/>
    </source>
</evidence>
<comment type="caution">
    <text evidence="11">The sequence shown here is derived from an EMBL/GenBank/DDBJ whole genome shotgun (WGS) entry which is preliminary data.</text>
</comment>
<feature type="domain" description="Anaphase-promoting complex subunit 1 C-terminal" evidence="8">
    <location>
        <begin position="1763"/>
        <end position="1942"/>
    </location>
</feature>
<feature type="domain" description="Anaphase-promoting complex subunit 1 N-terminal" evidence="7">
    <location>
        <begin position="95"/>
        <end position="236"/>
    </location>
</feature>
<dbReference type="GO" id="GO:0060090">
    <property type="term" value="F:molecular adaptor activity"/>
    <property type="evidence" value="ECO:0007669"/>
    <property type="project" value="TreeGrafter"/>
</dbReference>
<evidence type="ECO:0000259" key="7">
    <source>
        <dbReference type="Pfam" id="PF12859"/>
    </source>
</evidence>
<dbReference type="Gene3D" id="1.25.10.10">
    <property type="entry name" value="Leucine-rich Repeat Variant"/>
    <property type="match status" value="2"/>
</dbReference>
<evidence type="ECO:0000259" key="10">
    <source>
        <dbReference type="Pfam" id="PF21282"/>
    </source>
</evidence>
<feature type="compositionally biased region" description="Pro residues" evidence="6">
    <location>
        <begin position="25"/>
        <end position="35"/>
    </location>
</feature>
<accession>A0A9P8D313</accession>
<feature type="compositionally biased region" description="Acidic residues" evidence="6">
    <location>
        <begin position="160"/>
        <end position="170"/>
    </location>
</feature>
<dbReference type="GO" id="GO:0031145">
    <property type="term" value="P:anaphase-promoting complex-dependent catabolic process"/>
    <property type="evidence" value="ECO:0007669"/>
    <property type="project" value="TreeGrafter"/>
</dbReference>
<evidence type="ECO:0000256" key="5">
    <source>
        <dbReference type="ARBA" id="ARBA00023306"/>
    </source>
</evidence>
<dbReference type="PANTHER" id="PTHR12827:SF3">
    <property type="entry name" value="ANAPHASE-PROMOTING COMPLEX SUBUNIT 1"/>
    <property type="match status" value="1"/>
</dbReference>
<dbReference type="GO" id="GO:0005680">
    <property type="term" value="C:anaphase-promoting complex"/>
    <property type="evidence" value="ECO:0007669"/>
    <property type="project" value="InterPro"/>
</dbReference>
<dbReference type="Pfam" id="PF18122">
    <property type="entry name" value="APC1_C"/>
    <property type="match status" value="1"/>
</dbReference>
<dbReference type="InterPro" id="IPR041221">
    <property type="entry name" value="APC1_C"/>
</dbReference>
<dbReference type="Pfam" id="PF21282">
    <property type="entry name" value="APC1_3rd"/>
    <property type="match status" value="1"/>
</dbReference>
<keyword evidence="5" id="KW-0131">Cell cycle</keyword>
<feature type="region of interest" description="Disordered" evidence="6">
    <location>
        <begin position="1875"/>
        <end position="1906"/>
    </location>
</feature>
<feature type="compositionally biased region" description="Basic and acidic residues" evidence="6">
    <location>
        <begin position="150"/>
        <end position="159"/>
    </location>
</feature>
<feature type="region of interest" description="Disordered" evidence="6">
    <location>
        <begin position="2061"/>
        <end position="2104"/>
    </location>
</feature>
<feature type="region of interest" description="Disordered" evidence="6">
    <location>
        <begin position="58"/>
        <end position="97"/>
    </location>
</feature>
<dbReference type="InterPro" id="IPR049255">
    <property type="entry name" value="Apc1_N"/>
</dbReference>
<name>A0A9P8D313_MORAP</name>
<evidence type="ECO:0000259" key="9">
    <source>
        <dbReference type="Pfam" id="PF20518"/>
    </source>
</evidence>
<feature type="region of interest" description="Disordered" evidence="6">
    <location>
        <begin position="21"/>
        <end position="44"/>
    </location>
</feature>
<dbReference type="Proteomes" id="UP000717515">
    <property type="component" value="Unassembled WGS sequence"/>
</dbReference>
<dbReference type="EMBL" id="JAIFTL010000003">
    <property type="protein sequence ID" value="KAG9327599.1"/>
    <property type="molecule type" value="Genomic_DNA"/>
</dbReference>
<feature type="compositionally biased region" description="Polar residues" evidence="6">
    <location>
        <begin position="71"/>
        <end position="96"/>
    </location>
</feature>
<evidence type="ECO:0000313" key="11">
    <source>
        <dbReference type="EMBL" id="KAG9327599.1"/>
    </source>
</evidence>
<organism evidence="11 12">
    <name type="scientific">Mortierella alpina</name>
    <name type="common">Oleaginous fungus</name>
    <name type="synonym">Mortierella renispora</name>
    <dbReference type="NCBI Taxonomy" id="64518"/>
    <lineage>
        <taxon>Eukaryota</taxon>
        <taxon>Fungi</taxon>
        <taxon>Fungi incertae sedis</taxon>
        <taxon>Mucoromycota</taxon>
        <taxon>Mortierellomycotina</taxon>
        <taxon>Mortierellomycetes</taxon>
        <taxon>Mortierellales</taxon>
        <taxon>Mortierellaceae</taxon>
        <taxon>Mortierella</taxon>
    </lineage>
</organism>
<feature type="region of interest" description="Disordered" evidence="6">
    <location>
        <begin position="1701"/>
        <end position="1732"/>
    </location>
</feature>
<feature type="domain" description="Anaphase-promoting complex subunit 1 middle" evidence="9">
    <location>
        <begin position="605"/>
        <end position="780"/>
    </location>
</feature>
<evidence type="ECO:0000256" key="3">
    <source>
        <dbReference type="ARBA" id="ARBA00022737"/>
    </source>
</evidence>
<dbReference type="InterPro" id="IPR011989">
    <property type="entry name" value="ARM-like"/>
</dbReference>
<gene>
    <name evidence="11" type="ORF">KVV02_003844</name>
</gene>
<feature type="region of interest" description="Disordered" evidence="6">
    <location>
        <begin position="148"/>
        <end position="184"/>
    </location>
</feature>
<evidence type="ECO:0000256" key="4">
    <source>
        <dbReference type="ARBA" id="ARBA00022776"/>
    </source>
</evidence>
<dbReference type="InterPro" id="IPR024990">
    <property type="entry name" value="Apc1"/>
</dbReference>
<evidence type="ECO:0000256" key="2">
    <source>
        <dbReference type="ARBA" id="ARBA00022618"/>
    </source>
</evidence>
<reference evidence="11" key="1">
    <citation type="submission" date="2021-07" db="EMBL/GenBank/DDBJ databases">
        <title>Draft genome of Mortierella alpina, strain LL118, isolated from an aspen leaf litter sample.</title>
        <authorList>
            <person name="Yang S."/>
            <person name="Vinatzer B.A."/>
        </authorList>
    </citation>
    <scope>NUCLEOTIDE SEQUENCE</scope>
    <source>
        <strain evidence="11">LL118</strain>
    </source>
</reference>
<keyword evidence="3" id="KW-0677">Repeat</keyword>
<keyword evidence="4" id="KW-0498">Mitosis</keyword>
<dbReference type="PANTHER" id="PTHR12827">
    <property type="entry name" value="MEIOTIC CHECKPOINT REGULATOR TSG24 FAMILY MEMBER"/>
    <property type="match status" value="1"/>
</dbReference>
<keyword evidence="2" id="KW-0132">Cell division</keyword>
<comment type="similarity">
    <text evidence="1">Belongs to the APC1 family.</text>
</comment>
<feature type="compositionally biased region" description="Low complexity" evidence="6">
    <location>
        <begin position="1713"/>
        <end position="1729"/>
    </location>
</feature>
<evidence type="ECO:0000313" key="12">
    <source>
        <dbReference type="Proteomes" id="UP000717515"/>
    </source>
</evidence>
<evidence type="ECO:0000256" key="1">
    <source>
        <dbReference type="ARBA" id="ARBA00010547"/>
    </source>
</evidence>
<dbReference type="GO" id="GO:0051301">
    <property type="term" value="P:cell division"/>
    <property type="evidence" value="ECO:0007669"/>
    <property type="project" value="UniProtKB-KW"/>
</dbReference>
<proteinExistence type="inferred from homology"/>
<dbReference type="Pfam" id="PF01851">
    <property type="entry name" value="PC_rep"/>
    <property type="match status" value="1"/>
</dbReference>
<evidence type="ECO:0000259" key="8">
    <source>
        <dbReference type="Pfam" id="PF18122"/>
    </source>
</evidence>
<dbReference type="Pfam" id="PF12859">
    <property type="entry name" value="ANAPC1"/>
    <property type="match status" value="1"/>
</dbReference>
<feature type="domain" description="Anaphase-promoting complex subunit 1 beta-sandwich" evidence="10">
    <location>
        <begin position="1589"/>
        <end position="1636"/>
    </location>
</feature>
<protein>
    <recommendedName>
        <fullName evidence="13">Anaphase-promoting complex subunit 1</fullName>
    </recommendedName>
</protein>
<dbReference type="GO" id="GO:0070979">
    <property type="term" value="P:protein K11-linked ubiquitination"/>
    <property type="evidence" value="ECO:0007669"/>
    <property type="project" value="TreeGrafter"/>
</dbReference>
<dbReference type="Pfam" id="PF20518">
    <property type="entry name" value="Apc1_MidN"/>
    <property type="match status" value="1"/>
</dbReference>